<dbReference type="AlphaFoldDB" id="A0A7U2HYW6"/>
<reference evidence="3" key="1">
    <citation type="journal article" date="2021" name="BMC Genomics">
        <title>Chromosome-level genome assembly and manually-curated proteome of model necrotroph Parastagonospora nodorum Sn15 reveals a genome-wide trove of candidate effector homologs, and redundancy of virulence-related functions within an accessory chromosome.</title>
        <authorList>
            <person name="Bertazzoni S."/>
            <person name="Jones D.A.B."/>
            <person name="Phan H.T."/>
            <person name="Tan K.-C."/>
            <person name="Hane J.K."/>
        </authorList>
    </citation>
    <scope>NUCLEOTIDE SEQUENCE [LARGE SCALE GENOMIC DNA]</scope>
    <source>
        <strain evidence="3">SN15 / ATCC MYA-4574 / FGSC 10173)</strain>
    </source>
</reference>
<feature type="region of interest" description="Disordered" evidence="1">
    <location>
        <begin position="30"/>
        <end position="70"/>
    </location>
</feature>
<accession>A0A7U2HYW6</accession>
<keyword evidence="3" id="KW-1185">Reference proteome</keyword>
<sequence>MRPSPHLAMSRESGGSFWNLTLEIGRMQGYLRPGTTPHTHHHPASAASIQQTRGLHQCDHPEPHPAHPLRTLIHTTGTHTQRSNPISRCSQNCWETPNTSRTPSHNFLVKTK</sequence>
<feature type="compositionally biased region" description="Basic and acidic residues" evidence="1">
    <location>
        <begin position="56"/>
        <end position="65"/>
    </location>
</feature>
<proteinExistence type="predicted"/>
<dbReference type="VEuPathDB" id="FungiDB:JI435_407910"/>
<gene>
    <name evidence="2" type="ORF">JI435_407910</name>
</gene>
<dbReference type="Proteomes" id="UP000663193">
    <property type="component" value="Chromosome 5"/>
</dbReference>
<evidence type="ECO:0000313" key="2">
    <source>
        <dbReference type="EMBL" id="QRC95758.1"/>
    </source>
</evidence>
<protein>
    <submittedName>
        <fullName evidence="2">Uncharacterized protein</fullName>
    </submittedName>
</protein>
<organism evidence="2 3">
    <name type="scientific">Phaeosphaeria nodorum (strain SN15 / ATCC MYA-4574 / FGSC 10173)</name>
    <name type="common">Glume blotch fungus</name>
    <name type="synonym">Parastagonospora nodorum</name>
    <dbReference type="NCBI Taxonomy" id="321614"/>
    <lineage>
        <taxon>Eukaryota</taxon>
        <taxon>Fungi</taxon>
        <taxon>Dikarya</taxon>
        <taxon>Ascomycota</taxon>
        <taxon>Pezizomycotina</taxon>
        <taxon>Dothideomycetes</taxon>
        <taxon>Pleosporomycetidae</taxon>
        <taxon>Pleosporales</taxon>
        <taxon>Pleosporineae</taxon>
        <taxon>Phaeosphaeriaceae</taxon>
        <taxon>Parastagonospora</taxon>
    </lineage>
</organism>
<name>A0A7U2HYW6_PHANO</name>
<evidence type="ECO:0000256" key="1">
    <source>
        <dbReference type="SAM" id="MobiDB-lite"/>
    </source>
</evidence>
<dbReference type="EMBL" id="CP069027">
    <property type="protein sequence ID" value="QRC95758.1"/>
    <property type="molecule type" value="Genomic_DNA"/>
</dbReference>
<evidence type="ECO:0000313" key="3">
    <source>
        <dbReference type="Proteomes" id="UP000663193"/>
    </source>
</evidence>